<keyword evidence="1" id="KW-0597">Phosphoprotein</keyword>
<dbReference type="SMART" id="SM00448">
    <property type="entry name" value="REC"/>
    <property type="match status" value="1"/>
</dbReference>
<accession>A0A0F9ITK3</accession>
<sequence length="130" mass="14265">MTILVVDDDKTTRKILGIYLKAKGYAVVYAENGLEAMEKLGTESINLVMTDLNMPYMDGHELTRSIRADEHLKHIPILMVTTEADEEEKAKALEAGADGYLVKPVSADMVSHNIRTILADIFEKGGSANA</sequence>
<comment type="caution">
    <text evidence="3">The sequence shown here is derived from an EMBL/GenBank/DDBJ whole genome shotgun (WGS) entry which is preliminary data.</text>
</comment>
<dbReference type="GO" id="GO:0000160">
    <property type="term" value="P:phosphorelay signal transduction system"/>
    <property type="evidence" value="ECO:0007669"/>
    <property type="project" value="InterPro"/>
</dbReference>
<dbReference type="Pfam" id="PF00072">
    <property type="entry name" value="Response_reg"/>
    <property type="match status" value="1"/>
</dbReference>
<reference evidence="3" key="1">
    <citation type="journal article" date="2015" name="Nature">
        <title>Complex archaea that bridge the gap between prokaryotes and eukaryotes.</title>
        <authorList>
            <person name="Spang A."/>
            <person name="Saw J.H."/>
            <person name="Jorgensen S.L."/>
            <person name="Zaremba-Niedzwiedzka K."/>
            <person name="Martijn J."/>
            <person name="Lind A.E."/>
            <person name="van Eijk R."/>
            <person name="Schleper C."/>
            <person name="Guy L."/>
            <person name="Ettema T.J."/>
        </authorList>
    </citation>
    <scope>NUCLEOTIDE SEQUENCE</scope>
</reference>
<dbReference type="InterPro" id="IPR001789">
    <property type="entry name" value="Sig_transdc_resp-reg_receiver"/>
</dbReference>
<name>A0A0F9ITK3_9ZZZZ</name>
<feature type="domain" description="Response regulatory" evidence="2">
    <location>
        <begin position="2"/>
        <end position="118"/>
    </location>
</feature>
<dbReference type="EMBL" id="LAZR01020015">
    <property type="protein sequence ID" value="KKL90407.1"/>
    <property type="molecule type" value="Genomic_DNA"/>
</dbReference>
<protein>
    <recommendedName>
        <fullName evidence="2">Response regulatory domain-containing protein</fullName>
    </recommendedName>
</protein>
<dbReference type="InterPro" id="IPR011006">
    <property type="entry name" value="CheY-like_superfamily"/>
</dbReference>
<dbReference type="Gene3D" id="3.40.50.2300">
    <property type="match status" value="1"/>
</dbReference>
<proteinExistence type="predicted"/>
<evidence type="ECO:0000256" key="1">
    <source>
        <dbReference type="ARBA" id="ARBA00022553"/>
    </source>
</evidence>
<dbReference type="SUPFAM" id="SSF52172">
    <property type="entry name" value="CheY-like"/>
    <property type="match status" value="1"/>
</dbReference>
<dbReference type="AlphaFoldDB" id="A0A0F9ITK3"/>
<evidence type="ECO:0000259" key="2">
    <source>
        <dbReference type="PROSITE" id="PS50110"/>
    </source>
</evidence>
<dbReference type="PANTHER" id="PTHR44591:SF3">
    <property type="entry name" value="RESPONSE REGULATORY DOMAIN-CONTAINING PROTEIN"/>
    <property type="match status" value="1"/>
</dbReference>
<evidence type="ECO:0000313" key="3">
    <source>
        <dbReference type="EMBL" id="KKL90407.1"/>
    </source>
</evidence>
<gene>
    <name evidence="3" type="ORF">LCGC14_1905000</name>
</gene>
<dbReference type="PROSITE" id="PS50110">
    <property type="entry name" value="RESPONSE_REGULATORY"/>
    <property type="match status" value="1"/>
</dbReference>
<dbReference type="InterPro" id="IPR050595">
    <property type="entry name" value="Bact_response_regulator"/>
</dbReference>
<dbReference type="PANTHER" id="PTHR44591">
    <property type="entry name" value="STRESS RESPONSE REGULATOR PROTEIN 1"/>
    <property type="match status" value="1"/>
</dbReference>
<organism evidence="3">
    <name type="scientific">marine sediment metagenome</name>
    <dbReference type="NCBI Taxonomy" id="412755"/>
    <lineage>
        <taxon>unclassified sequences</taxon>
        <taxon>metagenomes</taxon>
        <taxon>ecological metagenomes</taxon>
    </lineage>
</organism>